<dbReference type="EMBL" id="SSTE01000903">
    <property type="protein sequence ID" value="KAA0066136.1"/>
    <property type="molecule type" value="Genomic_DNA"/>
</dbReference>
<reference evidence="2 3" key="1">
    <citation type="submission" date="2019-08" db="EMBL/GenBank/DDBJ databases">
        <title>Draft genome sequences of two oriental melons (Cucumis melo L. var makuwa).</title>
        <authorList>
            <person name="Kwon S.-Y."/>
        </authorList>
    </citation>
    <scope>NUCLEOTIDE SEQUENCE [LARGE SCALE GENOMIC DNA]</scope>
    <source>
        <strain evidence="3">cv. SW 3</strain>
        <tissue evidence="2">Leaf</tissue>
    </source>
</reference>
<dbReference type="Proteomes" id="UP000321393">
    <property type="component" value="Unassembled WGS sequence"/>
</dbReference>
<organism evidence="2 3">
    <name type="scientific">Cucumis melo var. makuwa</name>
    <name type="common">Oriental melon</name>
    <dbReference type="NCBI Taxonomy" id="1194695"/>
    <lineage>
        <taxon>Eukaryota</taxon>
        <taxon>Viridiplantae</taxon>
        <taxon>Streptophyta</taxon>
        <taxon>Embryophyta</taxon>
        <taxon>Tracheophyta</taxon>
        <taxon>Spermatophyta</taxon>
        <taxon>Magnoliopsida</taxon>
        <taxon>eudicotyledons</taxon>
        <taxon>Gunneridae</taxon>
        <taxon>Pentapetalae</taxon>
        <taxon>rosids</taxon>
        <taxon>fabids</taxon>
        <taxon>Cucurbitales</taxon>
        <taxon>Cucurbitaceae</taxon>
        <taxon>Benincaseae</taxon>
        <taxon>Cucumis</taxon>
    </lineage>
</organism>
<proteinExistence type="predicted"/>
<evidence type="ECO:0000256" key="1">
    <source>
        <dbReference type="SAM" id="MobiDB-lite"/>
    </source>
</evidence>
<evidence type="ECO:0000313" key="2">
    <source>
        <dbReference type="EMBL" id="KAA0066136.1"/>
    </source>
</evidence>
<dbReference type="OrthoDB" id="686198at2759"/>
<name>A0A5A7VIF4_CUCMM</name>
<dbReference type="AlphaFoldDB" id="A0A5A7VIF4"/>
<sequence>MFSLIKSPQISLLAALSSIVAAGCFACHFIIPDLIRQKLSPLSANGCRWSLIGSFFSSFLDVNAENAKRKNDILEKRSFDCTSSEVDESQTSSKKDDLHEELMENV</sequence>
<feature type="compositionally biased region" description="Basic and acidic residues" evidence="1">
    <location>
        <begin position="93"/>
        <end position="106"/>
    </location>
</feature>
<accession>A0A5A7VIF4</accession>
<feature type="compositionally biased region" description="Polar residues" evidence="1">
    <location>
        <begin position="82"/>
        <end position="92"/>
    </location>
</feature>
<comment type="caution">
    <text evidence="2">The sequence shown here is derived from an EMBL/GenBank/DDBJ whole genome shotgun (WGS) entry which is preliminary data.</text>
</comment>
<protein>
    <submittedName>
        <fullName evidence="2">L10-interacting MYB domain-containing protein-like</fullName>
    </submittedName>
</protein>
<evidence type="ECO:0000313" key="3">
    <source>
        <dbReference type="Proteomes" id="UP000321393"/>
    </source>
</evidence>
<dbReference type="PROSITE" id="PS51257">
    <property type="entry name" value="PROKAR_LIPOPROTEIN"/>
    <property type="match status" value="1"/>
</dbReference>
<feature type="region of interest" description="Disordered" evidence="1">
    <location>
        <begin position="82"/>
        <end position="106"/>
    </location>
</feature>
<gene>
    <name evidence="2" type="ORF">E6C27_scaffold21G001370</name>
</gene>